<feature type="region of interest" description="Disordered" evidence="1">
    <location>
        <begin position="77"/>
        <end position="133"/>
    </location>
</feature>
<sequence>MLVRPSPKHPSGSYSRAGRRIKTFSVKYKPQGSKSKPVSENVSDDSYEDEYSDLQKDKLQFDDMGLLLEDEQNVKAELSDQASKAKETRKERKQRLRREELKNCTPAFKSIGRDGKIKHPQTPDIGKYSPNYDASKPVRMTNFGKRSARDTLSYFYKSDHQRDSRVCDRLMRSLQNRKARVEIINKIFRKRNSTSNHNEGRVYRFTEKFIKNKLKDVHSKDKNEGDNKTIDEYRNRSGSQTFLDLRTGADHASGNLKIHQMRRQTTQSFDLLTPMKVRAKVKTGDSTTKVMIDPKLLGQNKRIIKPTFSSTSFCEKESRQISERDKVKKSQPKLKIKKKRQISNEKKFKTPNKFAITKAARFYSPAPRVHIQSVKMAKQMARDTNSFLEIPTYCANDYSINLDTVMGKLNRGMINFKKQTKRGEFNSFYKKFSAPEQYNLESISSAYDKLGYIGSNVPKAKLTFE</sequence>
<dbReference type="AlphaFoldDB" id="A0AAD1XCM4"/>
<comment type="caution">
    <text evidence="2">The sequence shown here is derived from an EMBL/GenBank/DDBJ whole genome shotgun (WGS) entry which is preliminary data.</text>
</comment>
<protein>
    <submittedName>
        <fullName evidence="2">Uncharacterized protein</fullName>
    </submittedName>
</protein>
<feature type="compositionally biased region" description="Acidic residues" evidence="1">
    <location>
        <begin position="42"/>
        <end position="52"/>
    </location>
</feature>
<dbReference type="EMBL" id="CAMPGE010006724">
    <property type="protein sequence ID" value="CAI2365605.1"/>
    <property type="molecule type" value="Genomic_DNA"/>
</dbReference>
<reference evidence="2" key="1">
    <citation type="submission" date="2023-07" db="EMBL/GenBank/DDBJ databases">
        <authorList>
            <consortium name="AG Swart"/>
            <person name="Singh M."/>
            <person name="Singh A."/>
            <person name="Seah K."/>
            <person name="Emmerich C."/>
        </authorList>
    </citation>
    <scope>NUCLEOTIDE SEQUENCE</scope>
    <source>
        <strain evidence="2">DP1</strain>
    </source>
</reference>
<gene>
    <name evidence="2" type="ORF">ECRASSUSDP1_LOCUS6919</name>
</gene>
<evidence type="ECO:0000313" key="3">
    <source>
        <dbReference type="Proteomes" id="UP001295684"/>
    </source>
</evidence>
<organism evidence="2 3">
    <name type="scientific">Euplotes crassus</name>
    <dbReference type="NCBI Taxonomy" id="5936"/>
    <lineage>
        <taxon>Eukaryota</taxon>
        <taxon>Sar</taxon>
        <taxon>Alveolata</taxon>
        <taxon>Ciliophora</taxon>
        <taxon>Intramacronucleata</taxon>
        <taxon>Spirotrichea</taxon>
        <taxon>Hypotrichia</taxon>
        <taxon>Euplotida</taxon>
        <taxon>Euplotidae</taxon>
        <taxon>Moneuplotes</taxon>
    </lineage>
</organism>
<accession>A0AAD1XCM4</accession>
<evidence type="ECO:0000256" key="1">
    <source>
        <dbReference type="SAM" id="MobiDB-lite"/>
    </source>
</evidence>
<name>A0AAD1XCM4_EUPCR</name>
<keyword evidence="3" id="KW-1185">Reference proteome</keyword>
<proteinExistence type="predicted"/>
<dbReference type="Proteomes" id="UP001295684">
    <property type="component" value="Unassembled WGS sequence"/>
</dbReference>
<evidence type="ECO:0000313" key="2">
    <source>
        <dbReference type="EMBL" id="CAI2365605.1"/>
    </source>
</evidence>
<feature type="region of interest" description="Disordered" evidence="1">
    <location>
        <begin position="1"/>
        <end position="54"/>
    </location>
</feature>
<feature type="compositionally biased region" description="Basic and acidic residues" evidence="1">
    <location>
        <begin position="77"/>
        <end position="90"/>
    </location>
</feature>